<evidence type="ECO:0000313" key="2">
    <source>
        <dbReference type="EMBL" id="MEL1248268.1"/>
    </source>
</evidence>
<dbReference type="Proteomes" id="UP001393056">
    <property type="component" value="Unassembled WGS sequence"/>
</dbReference>
<keyword evidence="1" id="KW-0732">Signal</keyword>
<feature type="signal peptide" evidence="1">
    <location>
        <begin position="1"/>
        <end position="19"/>
    </location>
</feature>
<evidence type="ECO:0000313" key="3">
    <source>
        <dbReference type="Proteomes" id="UP001393056"/>
    </source>
</evidence>
<evidence type="ECO:0008006" key="4">
    <source>
        <dbReference type="Google" id="ProtNLM"/>
    </source>
</evidence>
<gene>
    <name evidence="2" type="ORF">AAEO58_09445</name>
</gene>
<proteinExistence type="predicted"/>
<protein>
    <recommendedName>
        <fullName evidence="4">G8 domain-containing protein</fullName>
    </recommendedName>
</protein>
<dbReference type="EMBL" id="JBBYHT010000004">
    <property type="protein sequence ID" value="MEL1248268.1"/>
    <property type="molecule type" value="Genomic_DNA"/>
</dbReference>
<reference evidence="2 3" key="1">
    <citation type="submission" date="2024-04" db="EMBL/GenBank/DDBJ databases">
        <title>Flavobacterium sp. DGU41 16S ribosomal RNA gene Genome sequencing and assembly.</title>
        <authorList>
            <person name="Park S."/>
        </authorList>
    </citation>
    <scope>NUCLEOTIDE SEQUENCE [LARGE SCALE GENOMIC DNA]</scope>
    <source>
        <strain evidence="2 3">DGU41</strain>
    </source>
</reference>
<keyword evidence="3" id="KW-1185">Reference proteome</keyword>
<feature type="chain" id="PRO_5046592015" description="G8 domain-containing protein" evidence="1">
    <location>
        <begin position="20"/>
        <end position="968"/>
    </location>
</feature>
<name>A0ABU9I767_9FLAO</name>
<sequence>MKTNLIVLFLFLSVNILFSQTTDDYRSATSGNWNVTSSWERYNGTSWVAASGSPTSTNNIITIRNGHVISVTANVTIDQSLIEVGGKLVLTSGTITIANGSGNDLQIFGEYERISSTTTMTINASASVSCESGGVYNHNVAGGSLPTITWQDGSLLKISNSISSGLNQSFWNVTKTFGNATTLSNNNTNRIMTIRNDFNLEGGTFYLKNGGLTGGIHSIIVKGNLLHSGGVFGWNSNASDNTSITNIIVEKNFIISGTASWGGFVSATNCSSGVFFEGTGNQIFSTILSNSTSGSVRDRFYYKTIGGPTGLSEIYNGTTPQETIDGSCGASAPAGYSRWPSSGNLLKSLTINNSTGVTLRSPKSIGENLFLQSGLLTTNGNLTMFSNATIDRSGGTISETPLGTSYNVIYSPFSSGYDTSVEIPIADSVLQNLTVNNGNTITLNPNVININANLTIQSGNFQINEDKVVFLQNQYINTGGLCTFENNSSLVQVNNVINSGNIIYKRIAQARNLDYVYWSSPVAAFNVNNLPNNNRYIWNTTIANTNGGQGNWVSASGNMLAGTGYIARASNGSSTPIATTTIFNGVPNNAVVSIPILRGSYQGIDYPGTNGITITRFSDNWNLVGNPYPSSINVEDFLNLNTNIEGAVRIWTHGTLPSTSITNPFYGSYQANYTPNDYITYNGTGTVSGPTGFNGYIASGQGFLVNMLDGSSSSDNLIFNNSLRNKNHDNSQFYRNSSIDNSLSNQKNRIWLDLIDSNNLAARTLIGYVTDATYSKDRLFDAVTSVSNVIHFYSIIDEDKMTIQGRTIPFDSNDIVNLGYYAPSSGNYSIGIAAVDGLFDDNQEIYLEDKLTGIIHDLRQTTYTFNTIAGEINNRFVLRYNNETLDSETFNNNSQILVISNENILTIKSFTKNIKEIYIYNLLGQKIYTGNMINNNEKIISSLAKTNSTLMISLKLSNDVMIVKKVIH</sequence>
<evidence type="ECO:0000256" key="1">
    <source>
        <dbReference type="SAM" id="SignalP"/>
    </source>
</evidence>
<organism evidence="2 3">
    <name type="scientific">Flavobacterium helocola</name>
    <dbReference type="NCBI Taxonomy" id="3139139"/>
    <lineage>
        <taxon>Bacteria</taxon>
        <taxon>Pseudomonadati</taxon>
        <taxon>Bacteroidota</taxon>
        <taxon>Flavobacteriia</taxon>
        <taxon>Flavobacteriales</taxon>
        <taxon>Flavobacteriaceae</taxon>
        <taxon>Flavobacterium</taxon>
    </lineage>
</organism>
<comment type="caution">
    <text evidence="2">The sequence shown here is derived from an EMBL/GenBank/DDBJ whole genome shotgun (WGS) entry which is preliminary data.</text>
</comment>
<accession>A0ABU9I767</accession>
<dbReference type="RefSeq" id="WP_341683184.1">
    <property type="nucleotide sequence ID" value="NZ_JBBYHT010000004.1"/>
</dbReference>